<proteinExistence type="predicted"/>
<dbReference type="RefSeq" id="WP_121737183.1">
    <property type="nucleotide sequence ID" value="NZ_QXXG01000106.1"/>
</dbReference>
<dbReference type="Proteomes" id="UP000310032">
    <property type="component" value="Unassembled WGS sequence"/>
</dbReference>
<evidence type="ECO:0000259" key="1">
    <source>
        <dbReference type="Pfam" id="PF04986"/>
    </source>
</evidence>
<organism evidence="3 6">
    <name type="scientific">Parabacteroides distasonis</name>
    <dbReference type="NCBI Taxonomy" id="823"/>
    <lineage>
        <taxon>Bacteria</taxon>
        <taxon>Pseudomonadati</taxon>
        <taxon>Bacteroidota</taxon>
        <taxon>Bacteroidia</taxon>
        <taxon>Bacteroidales</taxon>
        <taxon>Tannerellaceae</taxon>
        <taxon>Parabacteroides</taxon>
    </lineage>
</organism>
<dbReference type="InterPro" id="IPR007069">
    <property type="entry name" value="Transposase_32"/>
</dbReference>
<dbReference type="GO" id="GO:0003677">
    <property type="term" value="F:DNA binding"/>
    <property type="evidence" value="ECO:0007669"/>
    <property type="project" value="InterPro"/>
</dbReference>
<dbReference type="EMBL" id="RAYI01000130">
    <property type="protein sequence ID" value="RLT71705.1"/>
    <property type="molecule type" value="Genomic_DNA"/>
</dbReference>
<name>A0A3L7ZIG8_PARDI</name>
<dbReference type="Pfam" id="PF14319">
    <property type="entry name" value="Zn_Tnp_IS91"/>
    <property type="match status" value="1"/>
</dbReference>
<evidence type="ECO:0000313" key="5">
    <source>
        <dbReference type="EMBL" id="TGY56658.1"/>
    </source>
</evidence>
<dbReference type="EMBL" id="SRYM01000033">
    <property type="protein sequence ID" value="TGY56658.1"/>
    <property type="molecule type" value="Genomic_DNA"/>
</dbReference>
<dbReference type="Proteomes" id="UP000278164">
    <property type="component" value="Unassembled WGS sequence"/>
</dbReference>
<evidence type="ECO:0000313" key="6">
    <source>
        <dbReference type="Proteomes" id="UP000278164"/>
    </source>
</evidence>
<gene>
    <name evidence="4" type="ORF">D7V78_17025</name>
    <name evidence="3" type="ORF">D7V78_19835</name>
    <name evidence="5" type="ORF">E5342_11800</name>
</gene>
<protein>
    <submittedName>
        <fullName evidence="3">Transposase</fullName>
    </submittedName>
</protein>
<evidence type="ECO:0000313" key="7">
    <source>
        <dbReference type="Proteomes" id="UP000310032"/>
    </source>
</evidence>
<dbReference type="PANTHER" id="PTHR37023">
    <property type="entry name" value="TRANSPOSASE"/>
    <property type="match status" value="1"/>
</dbReference>
<reference evidence="5 7" key="2">
    <citation type="submission" date="2019-04" db="EMBL/GenBank/DDBJ databases">
        <title>Microbes associate with the intestines of laboratory mice.</title>
        <authorList>
            <person name="Navarre W."/>
            <person name="Wong E."/>
            <person name="Huang K."/>
            <person name="Tropini C."/>
            <person name="Ng K."/>
            <person name="Yu B."/>
        </authorList>
    </citation>
    <scope>NUCLEOTIDE SEQUENCE [LARGE SCALE GENOMIC DNA]</scope>
    <source>
        <strain evidence="5 7">NM39_I3</strain>
    </source>
</reference>
<dbReference type="GO" id="GO:0004803">
    <property type="term" value="F:transposase activity"/>
    <property type="evidence" value="ECO:0007669"/>
    <property type="project" value="InterPro"/>
</dbReference>
<dbReference type="Pfam" id="PF04986">
    <property type="entry name" value="Y2_Tnp"/>
    <property type="match status" value="1"/>
</dbReference>
<dbReference type="InterPro" id="IPR026889">
    <property type="entry name" value="Zn_Tnp"/>
</dbReference>
<accession>A0A3L7ZIG8</accession>
<evidence type="ECO:0000313" key="4">
    <source>
        <dbReference type="EMBL" id="RLT72222.1"/>
    </source>
</evidence>
<evidence type="ECO:0000313" key="3">
    <source>
        <dbReference type="EMBL" id="RLT71705.1"/>
    </source>
</evidence>
<feature type="domain" description="Transposase IS801/IS1294" evidence="1">
    <location>
        <begin position="154"/>
        <end position="337"/>
    </location>
</feature>
<feature type="domain" description="Transposase zinc-binding" evidence="2">
    <location>
        <begin position="24"/>
        <end position="114"/>
    </location>
</feature>
<reference evidence="3 6" key="1">
    <citation type="submission" date="2018-09" db="EMBL/GenBank/DDBJ databases">
        <title>Murine metabolic-syndrome-specific gut microbial biobank.</title>
        <authorList>
            <person name="Liu C."/>
        </authorList>
    </citation>
    <scope>NUCLEOTIDE SEQUENCE [LARGE SCALE GENOMIC DNA]</scope>
    <source>
        <strain evidence="3 6">8-P5</strain>
    </source>
</reference>
<dbReference type="PANTHER" id="PTHR37023:SF1">
    <property type="entry name" value="ISSOD25 TRANSPOSASE TNPA_ISSOD25"/>
    <property type="match status" value="1"/>
</dbReference>
<evidence type="ECO:0000259" key="2">
    <source>
        <dbReference type="Pfam" id="PF14319"/>
    </source>
</evidence>
<dbReference type="EMBL" id="RAYI01000053">
    <property type="protein sequence ID" value="RLT72222.1"/>
    <property type="molecule type" value="Genomic_DNA"/>
</dbReference>
<dbReference type="OrthoDB" id="9791273at2"/>
<sequence>MTDLLNDIYTDGCKTKKYRLSDFFNRWWDEYAQHPAEYITPEQYKAVNAIRVCRTAALGIDTYVCPDCGEVREISHSCKNRFCPSCGWRDTLKWAARMKDKLLRVPHRHVVMTLPHILLDLVKRNKKEILNILMRTSAETVKDWMQHKFGLKTGVIAVLHTYGETKQLHVHTHMIMSWGGIDSNGKIVIPERDYVHIPSIRKVFRYKFENALIGLFDTGRLEHDFHDRMEFMGFIKKVANKKDWIVHLEQPIQMPEQVIQYVGRYSKRACLSEYKITAMDGENISFRYRDYRNSPDRRNPVEKELTLHYREFFPRLLQHVPLRYFRIVRYYGFYSNKGNLPEEYFGRDESEIKEAELQQAESEYENPYFCEHCGRMRVYSHTTVMSSDITYTVVLEHCDIHRKKAA</sequence>
<dbReference type="GO" id="GO:0006313">
    <property type="term" value="P:DNA transposition"/>
    <property type="evidence" value="ECO:0007669"/>
    <property type="project" value="InterPro"/>
</dbReference>
<comment type="caution">
    <text evidence="3">The sequence shown here is derived from an EMBL/GenBank/DDBJ whole genome shotgun (WGS) entry which is preliminary data.</text>
</comment>
<dbReference type="AlphaFoldDB" id="A0A3L7ZIG8"/>